<dbReference type="HOGENOM" id="CLU_2607766_0_0_1"/>
<evidence type="ECO:0000313" key="2">
    <source>
        <dbReference type="Proteomes" id="UP000054248"/>
    </source>
</evidence>
<reference evidence="2" key="2">
    <citation type="submission" date="2015-01" db="EMBL/GenBank/DDBJ databases">
        <title>Evolutionary Origins and Diversification of the Mycorrhizal Mutualists.</title>
        <authorList>
            <consortium name="DOE Joint Genome Institute"/>
            <consortium name="Mycorrhizal Genomics Consortium"/>
            <person name="Kohler A."/>
            <person name="Kuo A."/>
            <person name="Nagy L.G."/>
            <person name="Floudas D."/>
            <person name="Copeland A."/>
            <person name="Barry K.W."/>
            <person name="Cichocki N."/>
            <person name="Veneault-Fourrey C."/>
            <person name="LaButti K."/>
            <person name="Lindquist E.A."/>
            <person name="Lipzen A."/>
            <person name="Lundell T."/>
            <person name="Morin E."/>
            <person name="Murat C."/>
            <person name="Riley R."/>
            <person name="Ohm R."/>
            <person name="Sun H."/>
            <person name="Tunlid A."/>
            <person name="Henrissat B."/>
            <person name="Grigoriev I.V."/>
            <person name="Hibbett D.S."/>
            <person name="Martin F."/>
        </authorList>
    </citation>
    <scope>NUCLEOTIDE SEQUENCE [LARGE SCALE GENOMIC DNA]</scope>
    <source>
        <strain evidence="2">MUT 4182</strain>
    </source>
</reference>
<organism evidence="1 2">
    <name type="scientific">Tulasnella calospora MUT 4182</name>
    <dbReference type="NCBI Taxonomy" id="1051891"/>
    <lineage>
        <taxon>Eukaryota</taxon>
        <taxon>Fungi</taxon>
        <taxon>Dikarya</taxon>
        <taxon>Basidiomycota</taxon>
        <taxon>Agaricomycotina</taxon>
        <taxon>Agaricomycetes</taxon>
        <taxon>Cantharellales</taxon>
        <taxon>Tulasnellaceae</taxon>
        <taxon>Tulasnella</taxon>
    </lineage>
</organism>
<protein>
    <submittedName>
        <fullName evidence="1">Uncharacterized protein</fullName>
    </submittedName>
</protein>
<name>A0A0C3LSN4_9AGAM</name>
<dbReference type="EMBL" id="KN823063">
    <property type="protein sequence ID" value="KIO24362.1"/>
    <property type="molecule type" value="Genomic_DNA"/>
</dbReference>
<gene>
    <name evidence="1" type="ORF">M407DRAFT_102474</name>
</gene>
<dbReference type="AlphaFoldDB" id="A0A0C3LSN4"/>
<proteinExistence type="predicted"/>
<reference evidence="1 2" key="1">
    <citation type="submission" date="2014-04" db="EMBL/GenBank/DDBJ databases">
        <authorList>
            <consortium name="DOE Joint Genome Institute"/>
            <person name="Kuo A."/>
            <person name="Girlanda M."/>
            <person name="Perotto S."/>
            <person name="Kohler A."/>
            <person name="Nagy L.G."/>
            <person name="Floudas D."/>
            <person name="Copeland A."/>
            <person name="Barry K.W."/>
            <person name="Cichocki N."/>
            <person name="Veneault-Fourrey C."/>
            <person name="LaButti K."/>
            <person name="Lindquist E.A."/>
            <person name="Lipzen A."/>
            <person name="Lundell T."/>
            <person name="Morin E."/>
            <person name="Murat C."/>
            <person name="Sun H."/>
            <person name="Tunlid A."/>
            <person name="Henrissat B."/>
            <person name="Grigoriev I.V."/>
            <person name="Hibbett D.S."/>
            <person name="Martin F."/>
            <person name="Nordberg H.P."/>
            <person name="Cantor M.N."/>
            <person name="Hua S.X."/>
        </authorList>
    </citation>
    <scope>NUCLEOTIDE SEQUENCE [LARGE SCALE GENOMIC DNA]</scope>
    <source>
        <strain evidence="1 2">MUT 4182</strain>
    </source>
</reference>
<dbReference type="Proteomes" id="UP000054248">
    <property type="component" value="Unassembled WGS sequence"/>
</dbReference>
<evidence type="ECO:0000313" key="1">
    <source>
        <dbReference type="EMBL" id="KIO24362.1"/>
    </source>
</evidence>
<accession>A0A0C3LSN4</accession>
<sequence length="79" mass="9292">MDSKTLKDFFQYLLYGTSSQLFYWADEVQLFKTNPRVLNLSIEGLSRSSTHLITTRFLNIGSLLRRLEEYVLENRARSV</sequence>
<dbReference type="OrthoDB" id="775571at2759"/>
<keyword evidence="2" id="KW-1185">Reference proteome</keyword>